<evidence type="ECO:0000313" key="1">
    <source>
        <dbReference type="Proteomes" id="UP000887580"/>
    </source>
</evidence>
<sequence length="130" mass="14991">MSESDRERAQRIINLLIQYTRPGQIEIPYHWVNDEPKQNIVSHKFYVDDDVSVLNDSGTGTVESSEEKDLAEVKLEDGELLENDDEIEEVERKENVVSSANTSFNSSNGSYNGIVFYHFFKTQMYGIFIF</sequence>
<organism evidence="1 2">
    <name type="scientific">Panagrolaimus sp. PS1159</name>
    <dbReference type="NCBI Taxonomy" id="55785"/>
    <lineage>
        <taxon>Eukaryota</taxon>
        <taxon>Metazoa</taxon>
        <taxon>Ecdysozoa</taxon>
        <taxon>Nematoda</taxon>
        <taxon>Chromadorea</taxon>
        <taxon>Rhabditida</taxon>
        <taxon>Tylenchina</taxon>
        <taxon>Panagrolaimomorpha</taxon>
        <taxon>Panagrolaimoidea</taxon>
        <taxon>Panagrolaimidae</taxon>
        <taxon>Panagrolaimus</taxon>
    </lineage>
</organism>
<reference evidence="2" key="1">
    <citation type="submission" date="2022-11" db="UniProtKB">
        <authorList>
            <consortium name="WormBaseParasite"/>
        </authorList>
    </citation>
    <scope>IDENTIFICATION</scope>
</reference>
<protein>
    <submittedName>
        <fullName evidence="2">Uncharacterized protein</fullName>
    </submittedName>
</protein>
<accession>A0AC35GH40</accession>
<proteinExistence type="predicted"/>
<dbReference type="WBParaSite" id="PS1159_v2.g5063.t1">
    <property type="protein sequence ID" value="PS1159_v2.g5063.t1"/>
    <property type="gene ID" value="PS1159_v2.g5063"/>
</dbReference>
<dbReference type="Proteomes" id="UP000887580">
    <property type="component" value="Unplaced"/>
</dbReference>
<evidence type="ECO:0000313" key="2">
    <source>
        <dbReference type="WBParaSite" id="PS1159_v2.g5063.t1"/>
    </source>
</evidence>
<name>A0AC35GH40_9BILA</name>